<protein>
    <submittedName>
        <fullName evidence="2">Uncharacterized protein</fullName>
    </submittedName>
</protein>
<keyword evidence="1" id="KW-0812">Transmembrane</keyword>
<dbReference type="RefSeq" id="WP_189487248.1">
    <property type="nucleotide sequence ID" value="NZ_BMZB01000003.1"/>
</dbReference>
<reference evidence="2" key="2">
    <citation type="submission" date="2020-09" db="EMBL/GenBank/DDBJ databases">
        <authorList>
            <person name="Sun Q."/>
            <person name="Kim S."/>
        </authorList>
    </citation>
    <scope>NUCLEOTIDE SEQUENCE</scope>
    <source>
        <strain evidence="2">KCTC 32296</strain>
    </source>
</reference>
<feature type="transmembrane region" description="Helical" evidence="1">
    <location>
        <begin position="100"/>
        <end position="121"/>
    </location>
</feature>
<keyword evidence="3" id="KW-1185">Reference proteome</keyword>
<dbReference type="Proteomes" id="UP000662572">
    <property type="component" value="Unassembled WGS sequence"/>
</dbReference>
<proteinExistence type="predicted"/>
<evidence type="ECO:0000256" key="1">
    <source>
        <dbReference type="SAM" id="Phobius"/>
    </source>
</evidence>
<feature type="transmembrane region" description="Helical" evidence="1">
    <location>
        <begin position="46"/>
        <end position="65"/>
    </location>
</feature>
<reference evidence="2" key="1">
    <citation type="journal article" date="2014" name="Int. J. Syst. Evol. Microbiol.">
        <title>Complete genome sequence of Corynebacterium casei LMG S-19264T (=DSM 44701T), isolated from a smear-ripened cheese.</title>
        <authorList>
            <consortium name="US DOE Joint Genome Institute (JGI-PGF)"/>
            <person name="Walter F."/>
            <person name="Albersmeier A."/>
            <person name="Kalinowski J."/>
            <person name="Ruckert C."/>
        </authorList>
    </citation>
    <scope>NUCLEOTIDE SEQUENCE</scope>
    <source>
        <strain evidence="2">KCTC 32296</strain>
    </source>
</reference>
<feature type="transmembrane region" description="Helical" evidence="1">
    <location>
        <begin position="77"/>
        <end position="94"/>
    </location>
</feature>
<feature type="transmembrane region" description="Helical" evidence="1">
    <location>
        <begin position="12"/>
        <end position="34"/>
    </location>
</feature>
<keyword evidence="1" id="KW-1133">Transmembrane helix</keyword>
<evidence type="ECO:0000313" key="3">
    <source>
        <dbReference type="Proteomes" id="UP000662572"/>
    </source>
</evidence>
<comment type="caution">
    <text evidence="2">The sequence shown here is derived from an EMBL/GenBank/DDBJ whole genome shotgun (WGS) entry which is preliminary data.</text>
</comment>
<evidence type="ECO:0000313" key="2">
    <source>
        <dbReference type="EMBL" id="GGZ38217.1"/>
    </source>
</evidence>
<dbReference type="AlphaFoldDB" id="A0A918UW47"/>
<sequence>MGRFKSVRSAVKFFAVSLSAAYLFTIGMKLTGWFTRSPDIPDEGMATTGMSIIVGVAILIFGAAVRRFTAAETQAALLGASAVLLATPVVQLVTTHSFDLSMLVVSGFGIITLVAGLLVALTRRPTLDE</sequence>
<gene>
    <name evidence="2" type="ORF">GCM10011273_25930</name>
</gene>
<organism evidence="2 3">
    <name type="scientific">Asticcacaulis endophyticus</name>
    <dbReference type="NCBI Taxonomy" id="1395890"/>
    <lineage>
        <taxon>Bacteria</taxon>
        <taxon>Pseudomonadati</taxon>
        <taxon>Pseudomonadota</taxon>
        <taxon>Alphaproteobacteria</taxon>
        <taxon>Caulobacterales</taxon>
        <taxon>Caulobacteraceae</taxon>
        <taxon>Asticcacaulis</taxon>
    </lineage>
</organism>
<dbReference type="EMBL" id="BMZB01000003">
    <property type="protein sequence ID" value="GGZ38217.1"/>
    <property type="molecule type" value="Genomic_DNA"/>
</dbReference>
<keyword evidence="1" id="KW-0472">Membrane</keyword>
<name>A0A918UW47_9CAUL</name>
<accession>A0A918UW47</accession>